<dbReference type="EMBL" id="NOWT01000003">
    <property type="protein sequence ID" value="OYD85593.1"/>
    <property type="molecule type" value="Genomic_DNA"/>
</dbReference>
<dbReference type="PROSITE" id="PS51318">
    <property type="entry name" value="TAT"/>
    <property type="match status" value="1"/>
</dbReference>
<comment type="caution">
    <text evidence="3">The sequence shown here is derived from an EMBL/GenBank/DDBJ whole genome shotgun (WGS) entry which is preliminary data.</text>
</comment>
<dbReference type="AlphaFoldDB" id="A0A235HJ55"/>
<feature type="chain" id="PRO_5012647075" evidence="1">
    <location>
        <begin position="30"/>
        <end position="265"/>
    </location>
</feature>
<dbReference type="Proteomes" id="UP000215367">
    <property type="component" value="Unassembled WGS sequence"/>
</dbReference>
<protein>
    <submittedName>
        <fullName evidence="3">ABC transporter</fullName>
    </submittedName>
</protein>
<proteinExistence type="predicted"/>
<accession>A0A235HJ55</accession>
<dbReference type="SMART" id="SM00062">
    <property type="entry name" value="PBPb"/>
    <property type="match status" value="1"/>
</dbReference>
<sequence length="265" mass="28937">MADAVARRTILALALAGMAAGGLPSSGLAASAESATAPLTVKVGAYEFPPYVTESGGGVTQSLLDLLNAEQTDFRFELVRTSPQRRYEDMERGRFDMMAFESLAWGWKGRPVEASRVYLHDAEVFVAKAGPGMDQSYFDRLDDKTILGRLGYHYAFAGMTADPEVLEKRFNTRLTVTHEGNVRSVAAGRAALAIVTRSFLAQFLKANPDMAPLLLVSDRTDQIYEHTILVRRDGPVSAAWVNGTLDRLERSGALPALWTRQGIVP</sequence>
<gene>
    <name evidence="3" type="ORF">CHT98_06080</name>
</gene>
<feature type="domain" description="Solute-binding protein family 3/N-terminal" evidence="2">
    <location>
        <begin position="40"/>
        <end position="265"/>
    </location>
</feature>
<dbReference type="SUPFAM" id="SSF53850">
    <property type="entry name" value="Periplasmic binding protein-like II"/>
    <property type="match status" value="1"/>
</dbReference>
<feature type="signal peptide" evidence="1">
    <location>
        <begin position="1"/>
        <end position="29"/>
    </location>
</feature>
<evidence type="ECO:0000256" key="1">
    <source>
        <dbReference type="SAM" id="SignalP"/>
    </source>
</evidence>
<organism evidence="3 4">
    <name type="scientific">Azospirillum brasilense</name>
    <dbReference type="NCBI Taxonomy" id="192"/>
    <lineage>
        <taxon>Bacteria</taxon>
        <taxon>Pseudomonadati</taxon>
        <taxon>Pseudomonadota</taxon>
        <taxon>Alphaproteobacteria</taxon>
        <taxon>Rhodospirillales</taxon>
        <taxon>Azospirillaceae</taxon>
        <taxon>Azospirillum</taxon>
    </lineage>
</organism>
<evidence type="ECO:0000259" key="2">
    <source>
        <dbReference type="SMART" id="SM00062"/>
    </source>
</evidence>
<reference evidence="3 4" key="1">
    <citation type="submission" date="2017-07" db="EMBL/GenBank/DDBJ databases">
        <title>Whole genome sequence of Azospirillum brasilense 2A1, a potential biofertilizer strain.</title>
        <authorList>
            <person name="Fontana C.A."/>
            <person name="Toffoli L.M."/>
            <person name="Salazar S.M."/>
            <person name="Puglisi E."/>
            <person name="Pedraza R."/>
            <person name="Bassi D."/>
            <person name="Cocconcelli P.S."/>
        </authorList>
    </citation>
    <scope>NUCLEOTIDE SEQUENCE [LARGE SCALE GENOMIC DNA]</scope>
    <source>
        <strain evidence="3 4">2A1</strain>
    </source>
</reference>
<evidence type="ECO:0000313" key="3">
    <source>
        <dbReference type="EMBL" id="OYD85593.1"/>
    </source>
</evidence>
<dbReference type="RefSeq" id="WP_094302344.1">
    <property type="nucleotide sequence ID" value="NZ_NOWT01000003.1"/>
</dbReference>
<dbReference type="InterPro" id="IPR001638">
    <property type="entry name" value="Solute-binding_3/MltF_N"/>
</dbReference>
<keyword evidence="1" id="KW-0732">Signal</keyword>
<evidence type="ECO:0000313" key="4">
    <source>
        <dbReference type="Proteomes" id="UP000215367"/>
    </source>
</evidence>
<dbReference type="InterPro" id="IPR006311">
    <property type="entry name" value="TAT_signal"/>
</dbReference>
<dbReference type="Gene3D" id="3.40.190.10">
    <property type="entry name" value="Periplasmic binding protein-like II"/>
    <property type="match status" value="2"/>
</dbReference>
<name>A0A235HJ55_AZOBR</name>